<evidence type="ECO:0000313" key="10">
    <source>
        <dbReference type="EMBL" id="TGU74203.1"/>
    </source>
</evidence>
<name>A0A4S1CKW3_9BACT</name>
<feature type="transmembrane region" description="Helical" evidence="7">
    <location>
        <begin position="488"/>
        <end position="506"/>
    </location>
</feature>
<dbReference type="RefSeq" id="WP_135868538.1">
    <property type="nucleotide sequence ID" value="NZ_SRSC01000001.1"/>
</dbReference>
<feature type="domain" description="ABC3 transporter permease C-terminal" evidence="8">
    <location>
        <begin position="261"/>
        <end position="386"/>
    </location>
</feature>
<dbReference type="AlphaFoldDB" id="A0A4S1CKW3"/>
<dbReference type="PANTHER" id="PTHR30489">
    <property type="entry name" value="LIPOPROTEIN-RELEASING SYSTEM TRANSMEMBRANE PROTEIN LOLE"/>
    <property type="match status" value="1"/>
</dbReference>
<dbReference type="PANTHER" id="PTHR30489:SF0">
    <property type="entry name" value="LIPOPROTEIN-RELEASING SYSTEM TRANSMEMBRANE PROTEIN LOLE"/>
    <property type="match status" value="1"/>
</dbReference>
<feature type="transmembrane region" description="Helical" evidence="7">
    <location>
        <begin position="764"/>
        <end position="784"/>
    </location>
</feature>
<dbReference type="InterPro" id="IPR003838">
    <property type="entry name" value="ABC3_permease_C"/>
</dbReference>
<evidence type="ECO:0000256" key="5">
    <source>
        <dbReference type="ARBA" id="ARBA00022989"/>
    </source>
</evidence>
<evidence type="ECO:0000256" key="7">
    <source>
        <dbReference type="SAM" id="Phobius"/>
    </source>
</evidence>
<keyword evidence="11" id="KW-1185">Reference proteome</keyword>
<feature type="transmembrane region" description="Helical" evidence="7">
    <location>
        <begin position="716"/>
        <end position="743"/>
    </location>
</feature>
<dbReference type="InterPro" id="IPR051447">
    <property type="entry name" value="Lipoprotein-release_system"/>
</dbReference>
<comment type="subcellular location">
    <subcellularLocation>
        <location evidence="1">Cell membrane</location>
        <topology evidence="1">Multi-pass membrane protein</topology>
    </subcellularLocation>
</comment>
<evidence type="ECO:0000256" key="4">
    <source>
        <dbReference type="ARBA" id="ARBA00022692"/>
    </source>
</evidence>
<dbReference type="EMBL" id="SRSC01000001">
    <property type="protein sequence ID" value="TGU74203.1"/>
    <property type="molecule type" value="Genomic_DNA"/>
</dbReference>
<evidence type="ECO:0000313" key="11">
    <source>
        <dbReference type="Proteomes" id="UP000306416"/>
    </source>
</evidence>
<dbReference type="GO" id="GO:0044874">
    <property type="term" value="P:lipoprotein localization to outer membrane"/>
    <property type="evidence" value="ECO:0007669"/>
    <property type="project" value="TreeGrafter"/>
</dbReference>
<feature type="transmembrane region" description="Helical" evidence="7">
    <location>
        <begin position="815"/>
        <end position="833"/>
    </location>
</feature>
<evidence type="ECO:0000256" key="6">
    <source>
        <dbReference type="ARBA" id="ARBA00023136"/>
    </source>
</evidence>
<dbReference type="Pfam" id="PF02687">
    <property type="entry name" value="FtsX"/>
    <property type="match status" value="2"/>
</dbReference>
<feature type="domain" description="MacB-like periplasmic core" evidence="9">
    <location>
        <begin position="20"/>
        <end position="229"/>
    </location>
</feature>
<dbReference type="InterPro" id="IPR025857">
    <property type="entry name" value="MacB_PCD"/>
</dbReference>
<dbReference type="Proteomes" id="UP000306416">
    <property type="component" value="Unassembled WGS sequence"/>
</dbReference>
<comment type="caution">
    <text evidence="10">The sequence shown here is derived from an EMBL/GenBank/DDBJ whole genome shotgun (WGS) entry which is preliminary data.</text>
</comment>
<organism evidence="10 11">
    <name type="scientific">Geomonas terrae</name>
    <dbReference type="NCBI Taxonomy" id="2562681"/>
    <lineage>
        <taxon>Bacteria</taxon>
        <taxon>Pseudomonadati</taxon>
        <taxon>Thermodesulfobacteriota</taxon>
        <taxon>Desulfuromonadia</taxon>
        <taxon>Geobacterales</taxon>
        <taxon>Geobacteraceae</taxon>
        <taxon>Geomonas</taxon>
    </lineage>
</organism>
<comment type="similarity">
    <text evidence="2">Belongs to the ABC-4 integral membrane protein family. LolC/E subfamily.</text>
</comment>
<evidence type="ECO:0000259" key="9">
    <source>
        <dbReference type="Pfam" id="PF12704"/>
    </source>
</evidence>
<reference evidence="10 11" key="1">
    <citation type="submission" date="2019-04" db="EMBL/GenBank/DDBJ databases">
        <title>Geobacter oryzae sp. nov., ferric-reducing bacteria isolated from paddy soil.</title>
        <authorList>
            <person name="Xu Z."/>
            <person name="Masuda Y."/>
            <person name="Itoh H."/>
            <person name="Senoo K."/>
        </authorList>
    </citation>
    <scope>NUCLEOTIDE SEQUENCE [LARGE SCALE GENOMIC DNA]</scope>
    <source>
        <strain evidence="10 11">Red111</strain>
    </source>
</reference>
<keyword evidence="4 7" id="KW-0812">Transmembrane</keyword>
<keyword evidence="6 7" id="KW-0472">Membrane</keyword>
<feature type="transmembrane region" description="Helical" evidence="7">
    <location>
        <begin position="304"/>
        <end position="331"/>
    </location>
</feature>
<dbReference type="Pfam" id="PF12704">
    <property type="entry name" value="MacB_PCD"/>
    <property type="match status" value="2"/>
</dbReference>
<feature type="transmembrane region" description="Helical" evidence="7">
    <location>
        <begin position="407"/>
        <end position="426"/>
    </location>
</feature>
<accession>A0A4S1CKW3</accession>
<evidence type="ECO:0000256" key="3">
    <source>
        <dbReference type="ARBA" id="ARBA00022475"/>
    </source>
</evidence>
<proteinExistence type="inferred from homology"/>
<sequence>MRYLLRHLSLSYARRHLAKTVLTLLGVVVGVTTFSSIRTAQDALVAGIGSTVDRVAGKAHLQVTMEGGVPEGVQEQLRNLPGVRATSPVIEQIVVPEKGELGSLMVIGVDLLGDREMRDYGFEGDDADLDDPLLFLAQPDSALFTREFAKRAGLTTGGTLAVRVPTGIRKVTARGLMSPKGFAQAFGGNLMVVDVYAAQELFGRGRRFDRIDVRLAEGVTVAQGTELLKKALGPAYRVETPARRGEQMERLVANFTAGFNVSSAFALSIGIFLIFNAFNVAVNRRRRDIGTLRALGATPRQVQLLFLVEALIIGLAGGAIGCVAGTAFSQALLVSMGQSTEMVYGISGSGIVHLTPAVVVHSMLLGLIASLAGAWGPALAASRISPTEAFAKGSFQAKVQRRATPRIVLGALLVAAAAGLALSRVVKGDGLVLPVLLLGGVGLVLLIGPVSRGILLALAPALGRLFPSAGPLSCDALLGNPRRSAGTIMAMALSLTFVLGLGGYMGSTRLTIERWMDDILTCDLFVRASANFSRPDFLYPGKLKDEILSLPGVRTVESYRAIRPQFRGRQILVGSVEMDTLTKRVRYEFAQGDLAGLRDGLINRGMCAVTENFYDRFGLGKGDTVELTTPGGVVRFPIAAVIRDYSSDQGAVFLDRKVFLKHWQDDRVDIYDVSVTPGTDPGKVRDTIRARLSGRYPALISTQREFKEEIGKAIDAFYAVMRITVFLALGVAFLGIVTSLLISVAERTREIGILKALGALPGQIARSVVLEALVLALVGLVVALPAGNLFASFMEGPVARAFTGWAMPHHYPWEVLGQLLVLLPLVSFLAAGIPARQAAAVKVTEAVGYE</sequence>
<evidence type="ECO:0000256" key="2">
    <source>
        <dbReference type="ARBA" id="ARBA00005236"/>
    </source>
</evidence>
<protein>
    <submittedName>
        <fullName evidence="10">FtsX-like permease family protein</fullName>
    </submittedName>
</protein>
<evidence type="ECO:0000256" key="1">
    <source>
        <dbReference type="ARBA" id="ARBA00004651"/>
    </source>
</evidence>
<feature type="transmembrane region" description="Helical" evidence="7">
    <location>
        <begin position="432"/>
        <end position="458"/>
    </location>
</feature>
<feature type="domain" description="MacB-like periplasmic core" evidence="9">
    <location>
        <begin position="484"/>
        <end position="690"/>
    </location>
</feature>
<evidence type="ECO:0000259" key="8">
    <source>
        <dbReference type="Pfam" id="PF02687"/>
    </source>
</evidence>
<gene>
    <name evidence="10" type="ORF">E4633_01670</name>
</gene>
<dbReference type="GO" id="GO:0098797">
    <property type="term" value="C:plasma membrane protein complex"/>
    <property type="evidence" value="ECO:0007669"/>
    <property type="project" value="TreeGrafter"/>
</dbReference>
<feature type="domain" description="ABC3 transporter permease C-terminal" evidence="8">
    <location>
        <begin position="724"/>
        <end position="839"/>
    </location>
</feature>
<feature type="transmembrane region" description="Helical" evidence="7">
    <location>
        <begin position="264"/>
        <end position="283"/>
    </location>
</feature>
<keyword evidence="3" id="KW-1003">Cell membrane</keyword>
<feature type="transmembrane region" description="Helical" evidence="7">
    <location>
        <begin position="351"/>
        <end position="375"/>
    </location>
</feature>
<keyword evidence="5 7" id="KW-1133">Transmembrane helix</keyword>